<dbReference type="InterPro" id="IPR021133">
    <property type="entry name" value="HEAT_type_2"/>
</dbReference>
<keyword evidence="7" id="KW-0539">Nucleus</keyword>
<dbReference type="PROSITE" id="PS50166">
    <property type="entry name" value="IMPORTIN_B_NT"/>
    <property type="match status" value="1"/>
</dbReference>
<comment type="subcellular location">
    <subcellularLocation>
        <location evidence="2">Cytoplasm</location>
    </subcellularLocation>
    <subcellularLocation>
        <location evidence="1">Nucleus</location>
    </subcellularLocation>
</comment>
<evidence type="ECO:0000259" key="9">
    <source>
        <dbReference type="PROSITE" id="PS50166"/>
    </source>
</evidence>
<evidence type="ECO:0000313" key="10">
    <source>
        <dbReference type="EMBL" id="KAK2597696.1"/>
    </source>
</evidence>
<proteinExistence type="predicted"/>
<dbReference type="InterPro" id="IPR001494">
    <property type="entry name" value="Importin-beta_N"/>
</dbReference>
<feature type="domain" description="Importin N-terminal" evidence="9">
    <location>
        <begin position="559"/>
        <end position="626"/>
    </location>
</feature>
<evidence type="ECO:0000256" key="2">
    <source>
        <dbReference type="ARBA" id="ARBA00004496"/>
    </source>
</evidence>
<evidence type="ECO:0000256" key="5">
    <source>
        <dbReference type="ARBA" id="ARBA00022737"/>
    </source>
</evidence>
<evidence type="ECO:0000256" key="8">
    <source>
        <dbReference type="PROSITE-ProRule" id="PRU00103"/>
    </source>
</evidence>
<comment type="caution">
    <text evidence="10">The sequence shown here is derived from an EMBL/GenBank/DDBJ whole genome shotgun (WGS) entry which is preliminary data.</text>
</comment>
<dbReference type="Pfam" id="PF25574">
    <property type="entry name" value="TPR_IMB1"/>
    <property type="match status" value="1"/>
</dbReference>
<evidence type="ECO:0000313" key="11">
    <source>
        <dbReference type="Proteomes" id="UP001265746"/>
    </source>
</evidence>
<dbReference type="Gene3D" id="1.25.10.10">
    <property type="entry name" value="Leucine-rich Repeat Variant"/>
    <property type="match status" value="1"/>
</dbReference>
<sequence length="1635" mass="182116">MVGVPGRSKACLTCRKRKKGVSDPPFGQIQAPLVLELLRNAMKLMAKPYLCIKVGIQCGGYERERIFVHSNASTQKAAIESREADSVATKQNAPSDRIVTSSPFLTHRRHGKSEAIEITLPGSLCRTAREEKYISLYWDLFLPRCRNPVASREWTKSSQSLLRTEPALKSAVLAVSLAMLAEKENCQWMREEGVRAYGRALLEETAALRSPSRVKSDAVLLASKFMTTYEMLFGGRTGNLLDLSHRWRSHNLGSLAIMEARTPWSAIEGNGHHIFLDSRLFWIIDGIKQRKRTPLSRQEWKTIPWLIHPKQPRDILMDIFVEVPEFLEDIDRCESLTDPETKHEEYEQLVAICLVLYARLQEWFNALPPKQRYVDTSGLGMEDEKAIEALPDMYTMLLYWSICLYLFNAMQVHSRRRPADVPPFLPQAAMDLGQYVSNMSRLLPFFFNPNAGKANLMLAAFPLGTALQFILILKGQASGGDSVSEDRSMLMLLYRRPEFRPIMEFLNSLQRDSDVRGEKPAATFEARAKQWAGYTKSERWIVNDWLLCSKRARSRVKAVTAELQKNFYSKPESLLLLVEIVCTNEDVNLRQQAAVQAARLVSKYWEKIPAEQKAGVRQHLVEATMKEQHAKCRHSESRVIASIASLDLDENAWPDLIPSLFSLAGNNDVSHREVGSYIIYAILDENPTHFAEKVRDLLSLFSNTIKDPQSRDVRVNTMMSIGALLMLVEPEEDEAAVTAVQQLISPMVNVLKDAVESNDEEKTKQSFEVFQQFLAYEPVLLGPHLRDLMAFMAELAANKNADEEVRCQALAFLAQAVRYRRMKVQGMKDMGSQLTLKSMEILTEIDDDEDEDEITPARAALSLLDQLASDLPPRQVIVPLLDALPKYASSAEPGFRKSGVLALGTVAEGAPDFVSTQLKMIMPIVLRLLNDPDAGVRHTALIGLTRIADEMAEELSDDRDALVAALLKNIQAASAETSDADAAKKNIEIMRCACAALDALASGFDSDVMQKYGPELITPIGNLLSHPDFKVKGAAAGALGAVAGAMEEHFAPYFENTMTALGPFIQIKDSEDELDLRSGVCDAMGRIATAVGPQKFQPYVMELMKASEEALNLGNSRLRETSFILWSALSKVYGKDFAPFIAGVFKGLFDSLELEEEELVLNLSEEEKAIIGTEDGIIQGGKKIKIREPEEGEEAMEDDGFEDDDDDDWGDYGVTPEAMEKEVAIEVLGDVVTHACGLAEISQYLEKALENITPLVEHSYEGCRKAAISTLWRSYARVYELFEEQTGTKWEAGFPPKQAPSETLVKLGEIVSAATLKLWPDETDRNVVTDINRNVAATLKACGPAILTQEKMVEQTVTVLTTLITRSHPCQQDLGDEEEQDAEAGSSEYDWLIIDTALDVVIGMAAAMGAQFGELWKIFDKPVMKFASSQEDLERSTSVGVIAECAAHMGAAVSPYTPAILKLLLKRLTDPDPETKSNAAYATGQLIYHSTDANTYLASYTDILTKLEPMLSIDHARLKDNATGCVCRMIISHPERMPIADVLPVLVGLLPLKEDFEENTPVYECLYKLYEANEPTVQSLTPKLIGVFEKVLSPPEEQLQDETRQLVQRIVQSLYKAKPELFQGHEQVLKVSGAA</sequence>
<dbReference type="InterPro" id="IPR011989">
    <property type="entry name" value="ARM-like"/>
</dbReference>
<evidence type="ECO:0000256" key="1">
    <source>
        <dbReference type="ARBA" id="ARBA00004123"/>
    </source>
</evidence>
<name>A0AAD9S430_PHOAM</name>
<keyword evidence="5" id="KW-0677">Repeat</keyword>
<gene>
    <name evidence="10" type="ORF">N8I77_012464</name>
</gene>
<evidence type="ECO:0000256" key="6">
    <source>
        <dbReference type="ARBA" id="ARBA00022927"/>
    </source>
</evidence>
<dbReference type="InterPro" id="IPR016024">
    <property type="entry name" value="ARM-type_fold"/>
</dbReference>
<accession>A0AAD9S430</accession>
<evidence type="ECO:0000256" key="3">
    <source>
        <dbReference type="ARBA" id="ARBA00022448"/>
    </source>
</evidence>
<dbReference type="SMART" id="SM00913">
    <property type="entry name" value="IBN_N"/>
    <property type="match status" value="1"/>
</dbReference>
<dbReference type="Pfam" id="PF25780">
    <property type="entry name" value="TPR_IPO5"/>
    <property type="match status" value="1"/>
</dbReference>
<protein>
    <recommendedName>
        <fullName evidence="9">Importin N-terminal domain-containing protein</fullName>
    </recommendedName>
</protein>
<dbReference type="GO" id="GO:0005634">
    <property type="term" value="C:nucleus"/>
    <property type="evidence" value="ECO:0007669"/>
    <property type="project" value="UniProtKB-ARBA"/>
</dbReference>
<organism evidence="10 11">
    <name type="scientific">Phomopsis amygdali</name>
    <name type="common">Fusicoccum amygdali</name>
    <dbReference type="NCBI Taxonomy" id="1214568"/>
    <lineage>
        <taxon>Eukaryota</taxon>
        <taxon>Fungi</taxon>
        <taxon>Dikarya</taxon>
        <taxon>Ascomycota</taxon>
        <taxon>Pezizomycotina</taxon>
        <taxon>Sordariomycetes</taxon>
        <taxon>Sordariomycetidae</taxon>
        <taxon>Diaporthales</taxon>
        <taxon>Diaporthaceae</taxon>
        <taxon>Diaporthe</taxon>
    </lineage>
</organism>
<reference evidence="10" key="1">
    <citation type="submission" date="2023-06" db="EMBL/GenBank/DDBJ databases">
        <authorList>
            <person name="Noh H."/>
        </authorList>
    </citation>
    <scope>NUCLEOTIDE SEQUENCE</scope>
    <source>
        <strain evidence="10">DUCC20226</strain>
    </source>
</reference>
<dbReference type="InterPro" id="IPR057672">
    <property type="entry name" value="TPR_IPO4/5"/>
</dbReference>
<dbReference type="Proteomes" id="UP001265746">
    <property type="component" value="Unassembled WGS sequence"/>
</dbReference>
<dbReference type="InterPro" id="IPR058584">
    <property type="entry name" value="IMB1_TNPO1-like_TPR"/>
</dbReference>
<dbReference type="GO" id="GO:0005737">
    <property type="term" value="C:cytoplasm"/>
    <property type="evidence" value="ECO:0007669"/>
    <property type="project" value="UniProtKB-SubCell"/>
</dbReference>
<dbReference type="InterPro" id="IPR040122">
    <property type="entry name" value="Importin_beta"/>
</dbReference>
<keyword evidence="6" id="KW-0653">Protein transport</keyword>
<dbReference type="GO" id="GO:0031267">
    <property type="term" value="F:small GTPase binding"/>
    <property type="evidence" value="ECO:0007669"/>
    <property type="project" value="InterPro"/>
</dbReference>
<dbReference type="GO" id="GO:0006606">
    <property type="term" value="P:protein import into nucleus"/>
    <property type="evidence" value="ECO:0007669"/>
    <property type="project" value="InterPro"/>
</dbReference>
<feature type="repeat" description="HEAT" evidence="8">
    <location>
        <begin position="921"/>
        <end position="959"/>
    </location>
</feature>
<keyword evidence="11" id="KW-1185">Reference proteome</keyword>
<keyword evidence="3" id="KW-0813">Transport</keyword>
<evidence type="ECO:0000256" key="7">
    <source>
        <dbReference type="ARBA" id="ARBA00023242"/>
    </source>
</evidence>
<dbReference type="PANTHER" id="PTHR10527">
    <property type="entry name" value="IMPORTIN BETA"/>
    <property type="match status" value="1"/>
</dbReference>
<dbReference type="PROSITE" id="PS50077">
    <property type="entry name" value="HEAT_REPEAT"/>
    <property type="match status" value="1"/>
</dbReference>
<dbReference type="Pfam" id="PF03810">
    <property type="entry name" value="IBN_N"/>
    <property type="match status" value="1"/>
</dbReference>
<dbReference type="SUPFAM" id="SSF48371">
    <property type="entry name" value="ARM repeat"/>
    <property type="match status" value="1"/>
</dbReference>
<dbReference type="EMBL" id="JAUJFL010000009">
    <property type="protein sequence ID" value="KAK2597696.1"/>
    <property type="molecule type" value="Genomic_DNA"/>
</dbReference>
<keyword evidence="4" id="KW-0963">Cytoplasm</keyword>
<evidence type="ECO:0000256" key="4">
    <source>
        <dbReference type="ARBA" id="ARBA00022490"/>
    </source>
</evidence>